<dbReference type="NCBIfam" id="TIGR01082">
    <property type="entry name" value="murC"/>
    <property type="match status" value="1"/>
</dbReference>
<evidence type="ECO:0000256" key="12">
    <source>
        <dbReference type="ARBA" id="ARBA00023316"/>
    </source>
</evidence>
<dbReference type="Gene3D" id="3.40.1190.10">
    <property type="entry name" value="Mur-like, catalytic domain"/>
    <property type="match status" value="1"/>
</dbReference>
<dbReference type="Gene3D" id="3.40.50.720">
    <property type="entry name" value="NAD(P)-binding Rossmann-like Domain"/>
    <property type="match status" value="1"/>
</dbReference>
<evidence type="ECO:0000256" key="13">
    <source>
        <dbReference type="ARBA" id="ARBA00047833"/>
    </source>
</evidence>
<dbReference type="AlphaFoldDB" id="A0A9Q7F108"/>
<dbReference type="Proteomes" id="UP000671879">
    <property type="component" value="Chromosome"/>
</dbReference>
<dbReference type="GO" id="GO:0008360">
    <property type="term" value="P:regulation of cell shape"/>
    <property type="evidence" value="ECO:0007669"/>
    <property type="project" value="UniProtKB-KW"/>
</dbReference>
<dbReference type="InterPro" id="IPR013221">
    <property type="entry name" value="Mur_ligase_cen"/>
</dbReference>
<keyword evidence="4 14" id="KW-0963">Cytoplasm</keyword>
<dbReference type="PANTHER" id="PTHR43445:SF3">
    <property type="entry name" value="UDP-N-ACETYLMURAMATE--L-ALANINE LIGASE"/>
    <property type="match status" value="1"/>
</dbReference>
<evidence type="ECO:0000256" key="1">
    <source>
        <dbReference type="ARBA" id="ARBA00004496"/>
    </source>
</evidence>
<dbReference type="GO" id="GO:0005737">
    <property type="term" value="C:cytoplasm"/>
    <property type="evidence" value="ECO:0007669"/>
    <property type="project" value="UniProtKB-SubCell"/>
</dbReference>
<dbReference type="SUPFAM" id="SSF53623">
    <property type="entry name" value="MurD-like peptide ligases, catalytic domain"/>
    <property type="match status" value="1"/>
</dbReference>
<sequence>MDVERQKVMDAKRVHLLGIGGAGMSGLALLLKDLGYEVSGCDVARTCYTDKVEARSIEVALGHGSDHLDRYNPDLLIYSSAVAATNPEIVEALNRGILTARRAEVLSILFNSRIGVGVAGTHGKTTTSSMISLIMERSGQNPTVAIGGELCDIGCNAKLGEGAVMVAELDESDGSFELFAPHVAVVTNIDWDHVDHYPDLDSVIDGFSRFLSKRHVEGVTVLCAEDVGVRKLLARENLSGLITYGLGPSWDWGAQRIEHLAGGGVVFELLRRGIATGKVQLSVSGEHNVLNALASLAAADFLGVNLTEAIRSLGAFRGAKRRLQFVGRTEGVDVYDDYAHHPREIVATLTALRQIFPCRRLLVAFQPHRYTRTAALCRDFASALSLCDVLALAPIYPADESPLPGVDSNLIGEAMRQQGFSELLMAPTLDDLGERLLLEIRPGDLVVTVGAGNINKLGKRLLNAIKGKGQNVVAVGA</sequence>
<evidence type="ECO:0000256" key="7">
    <source>
        <dbReference type="ARBA" id="ARBA00022741"/>
    </source>
</evidence>
<dbReference type="InterPro" id="IPR050061">
    <property type="entry name" value="MurCDEF_pg_biosynth"/>
</dbReference>
<evidence type="ECO:0000256" key="4">
    <source>
        <dbReference type="ARBA" id="ARBA00022490"/>
    </source>
</evidence>
<comment type="subcellular location">
    <subcellularLocation>
        <location evidence="1 14">Cytoplasm</location>
    </subcellularLocation>
</comment>
<reference evidence="19" key="1">
    <citation type="submission" date="2021-04" db="EMBL/GenBank/DDBJ databases">
        <title>A novel Synergistetes isolate from a pyrite-forming mixed culture.</title>
        <authorList>
            <person name="Bunk B."/>
            <person name="Sproer C."/>
            <person name="Spring S."/>
            <person name="Pester M."/>
        </authorList>
    </citation>
    <scope>NUCLEOTIDE SEQUENCE [LARGE SCALE GENOMIC DNA]</scope>
    <source>
        <strain evidence="19">J.5.4.2-T.3.5.2</strain>
    </source>
</reference>
<evidence type="ECO:0000313" key="19">
    <source>
        <dbReference type="Proteomes" id="UP000671879"/>
    </source>
</evidence>
<dbReference type="Pfam" id="PF01225">
    <property type="entry name" value="Mur_ligase"/>
    <property type="match status" value="1"/>
</dbReference>
<evidence type="ECO:0000256" key="6">
    <source>
        <dbReference type="ARBA" id="ARBA00022618"/>
    </source>
</evidence>
<organism evidence="18 19">
    <name type="scientific">Aminithiophilus ramosus</name>
    <dbReference type="NCBI Taxonomy" id="3029084"/>
    <lineage>
        <taxon>Bacteria</taxon>
        <taxon>Thermotogati</taxon>
        <taxon>Synergistota</taxon>
        <taxon>Synergistia</taxon>
        <taxon>Synergistales</taxon>
        <taxon>Aminithiophilaceae</taxon>
        <taxon>Aminithiophilus</taxon>
    </lineage>
</organism>
<dbReference type="InterPro" id="IPR036615">
    <property type="entry name" value="Mur_ligase_C_dom_sf"/>
</dbReference>
<dbReference type="SUPFAM" id="SSF51984">
    <property type="entry name" value="MurCD N-terminal domain"/>
    <property type="match status" value="1"/>
</dbReference>
<dbReference type="Pfam" id="PF08245">
    <property type="entry name" value="Mur_ligase_M"/>
    <property type="match status" value="1"/>
</dbReference>
<comment type="catalytic activity">
    <reaction evidence="13 14">
        <text>UDP-N-acetyl-alpha-D-muramate + L-alanine + ATP = UDP-N-acetyl-alpha-D-muramoyl-L-alanine + ADP + phosphate + H(+)</text>
        <dbReference type="Rhea" id="RHEA:23372"/>
        <dbReference type="ChEBI" id="CHEBI:15378"/>
        <dbReference type="ChEBI" id="CHEBI:30616"/>
        <dbReference type="ChEBI" id="CHEBI:43474"/>
        <dbReference type="ChEBI" id="CHEBI:57972"/>
        <dbReference type="ChEBI" id="CHEBI:70757"/>
        <dbReference type="ChEBI" id="CHEBI:83898"/>
        <dbReference type="ChEBI" id="CHEBI:456216"/>
        <dbReference type="EC" id="6.3.2.8"/>
    </reaction>
</comment>
<dbReference type="InterPro" id="IPR005758">
    <property type="entry name" value="UDP-N-AcMur_Ala_ligase_MurC"/>
</dbReference>
<feature type="domain" description="Mur ligase central" evidence="17">
    <location>
        <begin position="118"/>
        <end position="299"/>
    </location>
</feature>
<evidence type="ECO:0000256" key="14">
    <source>
        <dbReference type="HAMAP-Rule" id="MF_00046"/>
    </source>
</evidence>
<keyword evidence="8 14" id="KW-0067">ATP-binding</keyword>
<comment type="pathway">
    <text evidence="2 14">Cell wall biogenesis; peptidoglycan biosynthesis.</text>
</comment>
<keyword evidence="6 14" id="KW-0132">Cell division</keyword>
<dbReference type="GO" id="GO:0008763">
    <property type="term" value="F:UDP-N-acetylmuramate-L-alanine ligase activity"/>
    <property type="evidence" value="ECO:0007669"/>
    <property type="project" value="UniProtKB-UniRule"/>
</dbReference>
<evidence type="ECO:0000313" key="18">
    <source>
        <dbReference type="EMBL" id="QTX33537.1"/>
    </source>
</evidence>
<dbReference type="HAMAP" id="MF_00046">
    <property type="entry name" value="MurC"/>
    <property type="match status" value="1"/>
</dbReference>
<dbReference type="InterPro" id="IPR000713">
    <property type="entry name" value="Mur_ligase_N"/>
</dbReference>
<keyword evidence="10 14" id="KW-0573">Peptidoglycan synthesis</keyword>
<evidence type="ECO:0000256" key="10">
    <source>
        <dbReference type="ARBA" id="ARBA00022984"/>
    </source>
</evidence>
<gene>
    <name evidence="14 18" type="primary">murC</name>
    <name evidence="18" type="ORF">KAR29_06710</name>
</gene>
<evidence type="ECO:0000259" key="15">
    <source>
        <dbReference type="Pfam" id="PF01225"/>
    </source>
</evidence>
<dbReference type="GO" id="GO:0071555">
    <property type="term" value="P:cell wall organization"/>
    <property type="evidence" value="ECO:0007669"/>
    <property type="project" value="UniProtKB-KW"/>
</dbReference>
<evidence type="ECO:0000256" key="8">
    <source>
        <dbReference type="ARBA" id="ARBA00022840"/>
    </source>
</evidence>
<evidence type="ECO:0000256" key="2">
    <source>
        <dbReference type="ARBA" id="ARBA00004752"/>
    </source>
</evidence>
<feature type="domain" description="Mur ligase N-terminal catalytic" evidence="15">
    <location>
        <begin position="14"/>
        <end position="111"/>
    </location>
</feature>
<feature type="binding site" evidence="14">
    <location>
        <begin position="120"/>
        <end position="126"/>
    </location>
    <ligand>
        <name>ATP</name>
        <dbReference type="ChEBI" id="CHEBI:30616"/>
    </ligand>
</feature>
<comment type="function">
    <text evidence="14">Cell wall formation.</text>
</comment>
<dbReference type="KEGG" id="aram:KAR29_06710"/>
<keyword evidence="12 14" id="KW-0961">Cell wall biogenesis/degradation</keyword>
<feature type="domain" description="Mur ligase C-terminal" evidence="16">
    <location>
        <begin position="321"/>
        <end position="452"/>
    </location>
</feature>
<name>A0A9Q7F108_9BACT</name>
<evidence type="ECO:0000256" key="5">
    <source>
        <dbReference type="ARBA" id="ARBA00022598"/>
    </source>
</evidence>
<dbReference type="Gene3D" id="3.90.190.20">
    <property type="entry name" value="Mur ligase, C-terminal domain"/>
    <property type="match status" value="1"/>
</dbReference>
<evidence type="ECO:0000256" key="3">
    <source>
        <dbReference type="ARBA" id="ARBA00012211"/>
    </source>
</evidence>
<dbReference type="InterPro" id="IPR004101">
    <property type="entry name" value="Mur_ligase_C"/>
</dbReference>
<evidence type="ECO:0000259" key="17">
    <source>
        <dbReference type="Pfam" id="PF08245"/>
    </source>
</evidence>
<dbReference type="GO" id="GO:0051301">
    <property type="term" value="P:cell division"/>
    <property type="evidence" value="ECO:0007669"/>
    <property type="project" value="UniProtKB-KW"/>
</dbReference>
<dbReference type="Pfam" id="PF02875">
    <property type="entry name" value="Mur_ligase_C"/>
    <property type="match status" value="1"/>
</dbReference>
<keyword evidence="19" id="KW-1185">Reference proteome</keyword>
<dbReference type="InterPro" id="IPR036565">
    <property type="entry name" value="Mur-like_cat_sf"/>
</dbReference>
<keyword evidence="7 14" id="KW-0547">Nucleotide-binding</keyword>
<accession>A0A9Q7F108</accession>
<dbReference type="EC" id="6.3.2.8" evidence="3 14"/>
<evidence type="ECO:0000256" key="11">
    <source>
        <dbReference type="ARBA" id="ARBA00023306"/>
    </source>
</evidence>
<dbReference type="PANTHER" id="PTHR43445">
    <property type="entry name" value="UDP-N-ACETYLMURAMATE--L-ALANINE LIGASE-RELATED"/>
    <property type="match status" value="1"/>
</dbReference>
<keyword evidence="9 14" id="KW-0133">Cell shape</keyword>
<evidence type="ECO:0000256" key="9">
    <source>
        <dbReference type="ARBA" id="ARBA00022960"/>
    </source>
</evidence>
<evidence type="ECO:0000259" key="16">
    <source>
        <dbReference type="Pfam" id="PF02875"/>
    </source>
</evidence>
<protein>
    <recommendedName>
        <fullName evidence="3 14">UDP-N-acetylmuramate--L-alanine ligase</fullName>
        <ecNumber evidence="3 14">6.3.2.8</ecNumber>
    </recommendedName>
    <alternativeName>
        <fullName evidence="14">UDP-N-acetylmuramoyl-L-alanine synthetase</fullName>
    </alternativeName>
</protein>
<dbReference type="GO" id="GO:0009252">
    <property type="term" value="P:peptidoglycan biosynthetic process"/>
    <property type="evidence" value="ECO:0007669"/>
    <property type="project" value="UniProtKB-UniRule"/>
</dbReference>
<keyword evidence="11 14" id="KW-0131">Cell cycle</keyword>
<proteinExistence type="inferred from homology"/>
<keyword evidence="5 14" id="KW-0436">Ligase</keyword>
<comment type="similarity">
    <text evidence="14">Belongs to the MurCDEF family.</text>
</comment>
<dbReference type="EMBL" id="CP072943">
    <property type="protein sequence ID" value="QTX33537.1"/>
    <property type="molecule type" value="Genomic_DNA"/>
</dbReference>
<dbReference type="GO" id="GO:0005524">
    <property type="term" value="F:ATP binding"/>
    <property type="evidence" value="ECO:0007669"/>
    <property type="project" value="UniProtKB-UniRule"/>
</dbReference>
<dbReference type="SUPFAM" id="SSF53244">
    <property type="entry name" value="MurD-like peptide ligases, peptide-binding domain"/>
    <property type="match status" value="1"/>
</dbReference>